<keyword evidence="1" id="KW-0175">Coiled coil</keyword>
<feature type="region of interest" description="Disordered" evidence="2">
    <location>
        <begin position="66"/>
        <end position="89"/>
    </location>
</feature>
<dbReference type="OrthoDB" id="10003267at2759"/>
<accession>F6VU14</accession>
<dbReference type="PANTHER" id="PTHR28574:SF1">
    <property type="entry name" value="RIKEN CDNA 6820408C15 GENE"/>
    <property type="match status" value="1"/>
</dbReference>
<evidence type="ECO:0000256" key="2">
    <source>
        <dbReference type="SAM" id="MobiDB-lite"/>
    </source>
</evidence>
<organism evidence="3 4">
    <name type="scientific">Monodelphis domestica</name>
    <name type="common">Gray short-tailed opossum</name>
    <dbReference type="NCBI Taxonomy" id="13616"/>
    <lineage>
        <taxon>Eukaryota</taxon>
        <taxon>Metazoa</taxon>
        <taxon>Chordata</taxon>
        <taxon>Craniata</taxon>
        <taxon>Vertebrata</taxon>
        <taxon>Euteleostomi</taxon>
        <taxon>Mammalia</taxon>
        <taxon>Metatheria</taxon>
        <taxon>Didelphimorphia</taxon>
        <taxon>Didelphidae</taxon>
        <taxon>Monodelphis</taxon>
    </lineage>
</organism>
<dbReference type="PANTHER" id="PTHR28574">
    <property type="entry name" value="RIKEN CDNA 6820408C15"/>
    <property type="match status" value="1"/>
</dbReference>
<reference evidence="3" key="3">
    <citation type="submission" date="2025-09" db="UniProtKB">
        <authorList>
            <consortium name="Ensembl"/>
        </authorList>
    </citation>
    <scope>IDENTIFICATION</scope>
</reference>
<evidence type="ECO:0000256" key="1">
    <source>
        <dbReference type="SAM" id="Coils"/>
    </source>
</evidence>
<protein>
    <submittedName>
        <fullName evidence="3">Uncharacterized protein</fullName>
    </submittedName>
</protein>
<dbReference type="HOGENOM" id="CLU_065592_0_0_1"/>
<dbReference type="Bgee" id="ENSMODG00000019504">
    <property type="expression patterns" value="Expressed in testis and 8 other cell types or tissues"/>
</dbReference>
<proteinExistence type="predicted"/>
<dbReference type="OMA" id="CNHEDFL"/>
<name>F6VU14_MONDO</name>
<evidence type="ECO:0000313" key="3">
    <source>
        <dbReference type="Ensembl" id="ENSMODP00000024334.4"/>
    </source>
</evidence>
<dbReference type="InParanoid" id="F6VU14"/>
<sequence>MQPPEKKKSLFTIKTPQFQLQDYDRWQQTKRRPTFNLPDIKGDVASEKQKAKKKISAGLDIFQGRSIASGPFGSPGKNSSQKMSGKETEPEYIQTNIQILKAMLKFRRASLEELKKHVGSLTITNQELAKKIQDIEARTTGKVRKLLQQQDLFGTLISTLDFASHKEMERIKDKLQKWETQASIKLNELQRQMTKVKAKIHKTKEELNFLSTYMDQEYPIKSVQIENLMRQIQDVKDNNQEDLEELEELGKEVLQMLSKKLMVNSEQVLYVMAKKIISPYQVALMKRTLSNQQLLKQMVQFRVHIDYMKEQLPKLKAEVKALERHRKHPREVIFEDILLRKPKCTPDMDVILNIPQEEVLPF</sequence>
<dbReference type="Ensembl" id="ENSMODT00000024764.4">
    <property type="protein sequence ID" value="ENSMODP00000024334.4"/>
    <property type="gene ID" value="ENSMODG00000019504.4"/>
</dbReference>
<dbReference type="eggNOG" id="ENOG502S397">
    <property type="taxonomic scope" value="Eukaryota"/>
</dbReference>
<dbReference type="FunCoup" id="F6VU14">
    <property type="interactions" value="7"/>
</dbReference>
<reference evidence="3 4" key="1">
    <citation type="journal article" date="2007" name="Nature">
        <title>Genome of the marsupial Monodelphis domestica reveals innovation in non-coding sequences.</title>
        <authorList>
            <person name="Mikkelsen T.S."/>
            <person name="Wakefield M.J."/>
            <person name="Aken B."/>
            <person name="Amemiya C.T."/>
            <person name="Chang J.L."/>
            <person name="Duke S."/>
            <person name="Garber M."/>
            <person name="Gentles A.J."/>
            <person name="Goodstadt L."/>
            <person name="Heger A."/>
            <person name="Jurka J."/>
            <person name="Kamal M."/>
            <person name="Mauceli E."/>
            <person name="Searle S.M."/>
            <person name="Sharpe T."/>
            <person name="Baker M.L."/>
            <person name="Batzer M.A."/>
            <person name="Benos P.V."/>
            <person name="Belov K."/>
            <person name="Clamp M."/>
            <person name="Cook A."/>
            <person name="Cuff J."/>
            <person name="Das R."/>
            <person name="Davidow L."/>
            <person name="Deakin J.E."/>
            <person name="Fazzari M.J."/>
            <person name="Glass J.L."/>
            <person name="Grabherr M."/>
            <person name="Greally J.M."/>
            <person name="Gu W."/>
            <person name="Hore T.A."/>
            <person name="Huttley G.A."/>
            <person name="Kleber M."/>
            <person name="Jirtle R.L."/>
            <person name="Koina E."/>
            <person name="Lee J.T."/>
            <person name="Mahony S."/>
            <person name="Marra M.A."/>
            <person name="Miller R.D."/>
            <person name="Nicholls R.D."/>
            <person name="Oda M."/>
            <person name="Papenfuss A.T."/>
            <person name="Parra Z.E."/>
            <person name="Pollock D.D."/>
            <person name="Ray D.A."/>
            <person name="Schein J.E."/>
            <person name="Speed T.P."/>
            <person name="Thompson K."/>
            <person name="VandeBerg J.L."/>
            <person name="Wade C.M."/>
            <person name="Walker J.A."/>
            <person name="Waters P.D."/>
            <person name="Webber C."/>
            <person name="Weidman J.R."/>
            <person name="Xie X."/>
            <person name="Zody M.C."/>
            <person name="Baldwin J."/>
            <person name="Abdouelleil A."/>
            <person name="Abdulkadir J."/>
            <person name="Abebe A."/>
            <person name="Abera B."/>
            <person name="Abreu J."/>
            <person name="Acer S.C."/>
            <person name="Aftuck L."/>
            <person name="Alexander A."/>
            <person name="An P."/>
            <person name="Anderson E."/>
            <person name="Anderson S."/>
            <person name="Arachi H."/>
            <person name="Azer M."/>
            <person name="Bachantsang P."/>
            <person name="Barry A."/>
            <person name="Bayul T."/>
            <person name="Berlin A."/>
            <person name="Bessette D."/>
            <person name="Bloom T."/>
            <person name="Bloom T."/>
            <person name="Boguslavskiy L."/>
            <person name="Bonnet C."/>
            <person name="Boukhgalter B."/>
            <person name="Bourzgui I."/>
            <person name="Brown A."/>
            <person name="Cahill P."/>
            <person name="Channer S."/>
            <person name="Cheshatsang Y."/>
            <person name="Chuda L."/>
            <person name="Citroen M."/>
            <person name="Collymore A."/>
            <person name="Cooke P."/>
            <person name="Costello M."/>
            <person name="D'Aco K."/>
            <person name="Daza R."/>
            <person name="De Haan G."/>
            <person name="DeGray S."/>
            <person name="DeMaso C."/>
            <person name="Dhargay N."/>
            <person name="Dooley K."/>
            <person name="Dooley E."/>
            <person name="Doricent M."/>
            <person name="Dorje P."/>
            <person name="Dorjee K."/>
            <person name="Dupes A."/>
            <person name="Elong R."/>
            <person name="Falk J."/>
            <person name="Farina A."/>
            <person name="Faro S."/>
            <person name="Ferguson D."/>
            <person name="Fisher S."/>
            <person name="Foley C.D."/>
            <person name="Franke A."/>
            <person name="Friedrich D."/>
            <person name="Gadbois L."/>
            <person name="Gearin G."/>
            <person name="Gearin C.R."/>
            <person name="Giannoukos G."/>
            <person name="Goode T."/>
            <person name="Graham J."/>
            <person name="Grandbois E."/>
            <person name="Grewal S."/>
            <person name="Gyaltsen K."/>
            <person name="Hafez N."/>
            <person name="Hagos B."/>
            <person name="Hall J."/>
            <person name="Henson C."/>
            <person name="Hollinger A."/>
            <person name="Honan T."/>
            <person name="Huard M.D."/>
            <person name="Hughes L."/>
            <person name="Hurhula B."/>
            <person name="Husby M.E."/>
            <person name="Kamat A."/>
            <person name="Kanga B."/>
            <person name="Kashin S."/>
            <person name="Khazanovich D."/>
            <person name="Kisner P."/>
            <person name="Lance K."/>
            <person name="Lara M."/>
            <person name="Lee W."/>
            <person name="Lennon N."/>
            <person name="Letendre F."/>
            <person name="LeVine R."/>
            <person name="Lipovsky A."/>
            <person name="Liu X."/>
            <person name="Liu J."/>
            <person name="Liu S."/>
            <person name="Lokyitsang T."/>
            <person name="Lokyitsang Y."/>
            <person name="Lubonja R."/>
            <person name="Lui A."/>
            <person name="MacDonald P."/>
            <person name="Magnisalis V."/>
            <person name="Maru K."/>
            <person name="Matthews C."/>
            <person name="McCusker W."/>
            <person name="McDonough S."/>
            <person name="Mehta T."/>
            <person name="Meldrim J."/>
            <person name="Meneus L."/>
            <person name="Mihai O."/>
            <person name="Mihalev A."/>
            <person name="Mihova T."/>
            <person name="Mittelman R."/>
            <person name="Mlenga V."/>
            <person name="Montmayeur A."/>
            <person name="Mulrain L."/>
            <person name="Navidi A."/>
            <person name="Naylor J."/>
            <person name="Negash T."/>
            <person name="Nguyen T."/>
            <person name="Nguyen N."/>
            <person name="Nicol R."/>
            <person name="Norbu C."/>
            <person name="Norbu N."/>
            <person name="Novod N."/>
            <person name="O'Neill B."/>
            <person name="Osman S."/>
            <person name="Markiewicz E."/>
            <person name="Oyono O.L."/>
            <person name="Patti C."/>
            <person name="Phunkhang P."/>
            <person name="Pierre F."/>
            <person name="Priest M."/>
            <person name="Raghuraman S."/>
            <person name="Rege F."/>
            <person name="Reyes R."/>
            <person name="Rise C."/>
            <person name="Rogov P."/>
            <person name="Ross K."/>
            <person name="Ryan E."/>
            <person name="Settipalli S."/>
            <person name="Shea T."/>
            <person name="Sherpa N."/>
            <person name="Shi L."/>
            <person name="Shih D."/>
            <person name="Sparrow T."/>
            <person name="Spaulding J."/>
            <person name="Stalker J."/>
            <person name="Stange-Thomann N."/>
            <person name="Stavropoulos S."/>
            <person name="Stone C."/>
            <person name="Strader C."/>
            <person name="Tesfaye S."/>
            <person name="Thomson T."/>
            <person name="Thoulutsang Y."/>
            <person name="Thoulutsang D."/>
            <person name="Topham K."/>
            <person name="Topping I."/>
            <person name="Tsamla T."/>
            <person name="Vassiliev H."/>
            <person name="Vo A."/>
            <person name="Wangchuk T."/>
            <person name="Wangdi T."/>
            <person name="Weiand M."/>
            <person name="Wilkinson J."/>
            <person name="Wilson A."/>
            <person name="Yadav S."/>
            <person name="Young G."/>
            <person name="Yu Q."/>
            <person name="Zembek L."/>
            <person name="Zhong D."/>
            <person name="Zimmer A."/>
            <person name="Zwirko Z."/>
            <person name="Jaffe D.B."/>
            <person name="Alvarez P."/>
            <person name="Brockman W."/>
            <person name="Butler J."/>
            <person name="Chin C."/>
            <person name="Gnerre S."/>
            <person name="MacCallum I."/>
            <person name="Graves J.A."/>
            <person name="Ponting C.P."/>
            <person name="Breen M."/>
            <person name="Samollow P.B."/>
            <person name="Lander E.S."/>
            <person name="Lindblad-Toh K."/>
        </authorList>
    </citation>
    <scope>NUCLEOTIDE SEQUENCE [LARGE SCALE GENOMIC DNA]</scope>
</reference>
<keyword evidence="4" id="KW-1185">Reference proteome</keyword>
<dbReference type="CTD" id="136950455"/>
<dbReference type="AlphaFoldDB" id="F6VU14"/>
<dbReference type="STRING" id="13616.ENSMODP00000024334"/>
<feature type="coiled-coil region" evidence="1">
    <location>
        <begin position="168"/>
        <end position="256"/>
    </location>
</feature>
<dbReference type="GeneID" id="103095293"/>
<evidence type="ECO:0000313" key="4">
    <source>
        <dbReference type="Proteomes" id="UP000002280"/>
    </source>
</evidence>
<dbReference type="InterPro" id="IPR029236">
    <property type="entry name" value="DUF4618"/>
</dbReference>
<dbReference type="Pfam" id="PF15397">
    <property type="entry name" value="DUF4618"/>
    <property type="match status" value="1"/>
</dbReference>
<dbReference type="GeneTree" id="ENSGT00390000003339"/>
<dbReference type="Proteomes" id="UP000002280">
    <property type="component" value="Chromosome 1"/>
</dbReference>
<dbReference type="KEGG" id="mdo:103095293"/>
<reference evidence="3" key="2">
    <citation type="submission" date="2025-08" db="UniProtKB">
        <authorList>
            <consortium name="Ensembl"/>
        </authorList>
    </citation>
    <scope>IDENTIFICATION</scope>
</reference>
<gene>
    <name evidence="3" type="primary">C1H20orf96</name>
</gene>